<comment type="cofactor">
    <cofactor evidence="5">
        <name>Fe(2+)</name>
        <dbReference type="ChEBI" id="CHEBI:29033"/>
    </cofactor>
</comment>
<dbReference type="NCBIfam" id="NF004076">
    <property type="entry name" value="PRK05581.1-4"/>
    <property type="match status" value="1"/>
</dbReference>
<evidence type="ECO:0000256" key="1">
    <source>
        <dbReference type="ARBA" id="ARBA00001782"/>
    </source>
</evidence>
<evidence type="ECO:0000256" key="6">
    <source>
        <dbReference type="ARBA" id="ARBA00009541"/>
    </source>
</evidence>
<gene>
    <name evidence="10" type="primary">rpe</name>
    <name evidence="15" type="ORF">E3U55_05405</name>
</gene>
<dbReference type="GO" id="GO:0006098">
    <property type="term" value="P:pentose-phosphate shunt"/>
    <property type="evidence" value="ECO:0007669"/>
    <property type="project" value="UniProtKB-UniRule"/>
</dbReference>
<feature type="binding site" evidence="10 14">
    <location>
        <position position="64"/>
    </location>
    <ligand>
        <name>substrate</name>
    </ligand>
</feature>
<evidence type="ECO:0000256" key="11">
    <source>
        <dbReference type="PIRNR" id="PIRNR001461"/>
    </source>
</evidence>
<dbReference type="FunFam" id="3.20.20.70:FF:000004">
    <property type="entry name" value="Ribulose-phosphate 3-epimerase"/>
    <property type="match status" value="1"/>
</dbReference>
<feature type="binding site" evidence="10 14">
    <location>
        <begin position="140"/>
        <end position="143"/>
    </location>
    <ligand>
        <name>substrate</name>
    </ligand>
</feature>
<comment type="similarity">
    <text evidence="6 10 11">Belongs to the ribulose-phosphate 3-epimerase family.</text>
</comment>
<evidence type="ECO:0000256" key="12">
    <source>
        <dbReference type="PIRSR" id="PIRSR001461-1"/>
    </source>
</evidence>
<evidence type="ECO:0000256" key="13">
    <source>
        <dbReference type="PIRSR" id="PIRSR001461-2"/>
    </source>
</evidence>
<dbReference type="EC" id="5.1.3.1" evidence="7 10"/>
<dbReference type="Pfam" id="PF00834">
    <property type="entry name" value="Ribul_P_3_epim"/>
    <property type="match status" value="1"/>
</dbReference>
<comment type="cofactor">
    <cofactor evidence="10 13">
        <name>a divalent metal cation</name>
        <dbReference type="ChEBI" id="CHEBI:60240"/>
    </cofactor>
    <text evidence="10 13">Binds 1 divalent metal cation per subunit.</text>
</comment>
<comment type="catalytic activity">
    <reaction evidence="1 10 11">
        <text>D-ribulose 5-phosphate = D-xylulose 5-phosphate</text>
        <dbReference type="Rhea" id="RHEA:13677"/>
        <dbReference type="ChEBI" id="CHEBI:57737"/>
        <dbReference type="ChEBI" id="CHEBI:58121"/>
        <dbReference type="EC" id="5.1.3.1"/>
    </reaction>
</comment>
<keyword evidence="13" id="KW-0464">Manganese</keyword>
<feature type="binding site" evidence="10 13">
    <location>
        <position position="173"/>
    </location>
    <ligand>
        <name>a divalent metal cation</name>
        <dbReference type="ChEBI" id="CHEBI:60240"/>
    </ligand>
</feature>
<evidence type="ECO:0000256" key="3">
    <source>
        <dbReference type="ARBA" id="ARBA00001941"/>
    </source>
</evidence>
<dbReference type="NCBIfam" id="TIGR01163">
    <property type="entry name" value="rpe"/>
    <property type="match status" value="1"/>
</dbReference>
<evidence type="ECO:0000256" key="7">
    <source>
        <dbReference type="ARBA" id="ARBA00013188"/>
    </source>
</evidence>
<dbReference type="GO" id="GO:0004750">
    <property type="term" value="F:D-ribulose-phosphate 3-epimerase activity"/>
    <property type="evidence" value="ECO:0007669"/>
    <property type="project" value="UniProtKB-UniRule"/>
</dbReference>
<evidence type="ECO:0000256" key="8">
    <source>
        <dbReference type="ARBA" id="ARBA00022723"/>
    </source>
</evidence>
<feature type="binding site" evidence="10 13">
    <location>
        <position position="31"/>
    </location>
    <ligand>
        <name>a divalent metal cation</name>
        <dbReference type="ChEBI" id="CHEBI:60240"/>
    </ligand>
</feature>
<accession>A0A4Y8INY7</accession>
<evidence type="ECO:0000313" key="16">
    <source>
        <dbReference type="Proteomes" id="UP000297975"/>
    </source>
</evidence>
<keyword evidence="13" id="KW-0170">Cobalt</keyword>
<dbReference type="InterPro" id="IPR000056">
    <property type="entry name" value="Ribul_P_3_epim-like"/>
</dbReference>
<evidence type="ECO:0000256" key="14">
    <source>
        <dbReference type="PIRSR" id="PIRSR001461-3"/>
    </source>
</evidence>
<keyword evidence="10 11" id="KW-0119">Carbohydrate metabolism</keyword>
<dbReference type="SUPFAM" id="SSF51366">
    <property type="entry name" value="Ribulose-phoshate binding barrel"/>
    <property type="match status" value="1"/>
</dbReference>
<proteinExistence type="inferred from homology"/>
<evidence type="ECO:0000256" key="10">
    <source>
        <dbReference type="HAMAP-Rule" id="MF_02227"/>
    </source>
</evidence>
<keyword evidence="8 10" id="KW-0479">Metal-binding</keyword>
<feature type="active site" description="Proton donor" evidence="10 12">
    <location>
        <position position="173"/>
    </location>
</feature>
<dbReference type="Proteomes" id="UP000297975">
    <property type="component" value="Unassembled WGS sequence"/>
</dbReference>
<feature type="binding site" evidence="14">
    <location>
        <position position="175"/>
    </location>
    <ligand>
        <name>substrate</name>
    </ligand>
</feature>
<keyword evidence="9 10" id="KW-0413">Isomerase</keyword>
<evidence type="ECO:0000256" key="2">
    <source>
        <dbReference type="ARBA" id="ARBA00001936"/>
    </source>
</evidence>
<organism evidence="15 16">
    <name type="scientific">Filobacillus milosensis</name>
    <dbReference type="NCBI Taxonomy" id="94137"/>
    <lineage>
        <taxon>Bacteria</taxon>
        <taxon>Bacillati</taxon>
        <taxon>Bacillota</taxon>
        <taxon>Bacilli</taxon>
        <taxon>Bacillales</taxon>
        <taxon>Bacillaceae</taxon>
        <taxon>Filobacillus</taxon>
    </lineage>
</organism>
<evidence type="ECO:0000256" key="9">
    <source>
        <dbReference type="ARBA" id="ARBA00023235"/>
    </source>
</evidence>
<dbReference type="CDD" id="cd00429">
    <property type="entry name" value="RPE"/>
    <property type="match status" value="1"/>
</dbReference>
<dbReference type="HAMAP" id="MF_02227">
    <property type="entry name" value="RPE"/>
    <property type="match status" value="1"/>
</dbReference>
<sequence>MTKIAPSILSADFSKLGDEIKDVEPDVDYIHVDVMDGHFVPNITIGPLIVEAIRPKTSLPLDVHLMIENPENYVKAFVEAGADIISVHQEACPHLHRVIQQIKNEGAKAGVVINPATPVSHIEPILGDVDLVLVMTVNPGFGGQSFIESTVPKIKALDELRKQHNYKYEIEIDGGVKKGTAKTCVDAGADVLVAGSAIFNQDNRQKAIKSIKSSLK</sequence>
<feature type="binding site" evidence="10 13">
    <location>
        <position position="64"/>
    </location>
    <ligand>
        <name>a divalent metal cation</name>
        <dbReference type="ChEBI" id="CHEBI:60240"/>
    </ligand>
</feature>
<name>A0A4Y8INY7_9BACI</name>
<comment type="pathway">
    <text evidence="10">Carbohydrate degradation.</text>
</comment>
<keyword evidence="16" id="KW-1185">Reference proteome</keyword>
<comment type="cofactor">
    <cofactor evidence="3">
        <name>Co(2+)</name>
        <dbReference type="ChEBI" id="CHEBI:48828"/>
    </cofactor>
</comment>
<dbReference type="InterPro" id="IPR011060">
    <property type="entry name" value="RibuloseP-bd_barrel"/>
</dbReference>
<dbReference type="PROSITE" id="PS01086">
    <property type="entry name" value="RIBUL_P_3_EPIMER_2"/>
    <property type="match status" value="1"/>
</dbReference>
<feature type="binding site" evidence="10 14">
    <location>
        <position position="7"/>
    </location>
    <ligand>
        <name>substrate</name>
    </ligand>
</feature>
<protein>
    <recommendedName>
        <fullName evidence="7 10">Ribulose-phosphate 3-epimerase</fullName>
        <ecNumber evidence="7 10">5.1.3.1</ecNumber>
    </recommendedName>
</protein>
<feature type="binding site" evidence="10 14">
    <location>
        <begin position="195"/>
        <end position="196"/>
    </location>
    <ligand>
        <name>substrate</name>
    </ligand>
</feature>
<dbReference type="InterPro" id="IPR026019">
    <property type="entry name" value="Ribul_P_3_epim"/>
</dbReference>
<dbReference type="RefSeq" id="WP_134339327.1">
    <property type="nucleotide sequence ID" value="NZ_SOPW01000004.1"/>
</dbReference>
<comment type="cofactor">
    <cofactor evidence="4">
        <name>Zn(2+)</name>
        <dbReference type="ChEBI" id="CHEBI:29105"/>
    </cofactor>
</comment>
<evidence type="ECO:0000256" key="4">
    <source>
        <dbReference type="ARBA" id="ARBA00001947"/>
    </source>
</evidence>
<dbReference type="OrthoDB" id="1645589at2"/>
<comment type="cofactor">
    <cofactor evidence="2">
        <name>Mn(2+)</name>
        <dbReference type="ChEBI" id="CHEBI:29035"/>
    </cofactor>
</comment>
<dbReference type="EMBL" id="SOPW01000004">
    <property type="protein sequence ID" value="TFB23255.1"/>
    <property type="molecule type" value="Genomic_DNA"/>
</dbReference>
<dbReference type="AlphaFoldDB" id="A0A4Y8INY7"/>
<dbReference type="PANTHER" id="PTHR11749">
    <property type="entry name" value="RIBULOSE-5-PHOSPHATE-3-EPIMERASE"/>
    <property type="match status" value="1"/>
</dbReference>
<comment type="caution">
    <text evidence="15">The sequence shown here is derived from an EMBL/GenBank/DDBJ whole genome shotgun (WGS) entry which is preliminary data.</text>
</comment>
<evidence type="ECO:0000256" key="5">
    <source>
        <dbReference type="ARBA" id="ARBA00001954"/>
    </source>
</evidence>
<dbReference type="GO" id="GO:0005737">
    <property type="term" value="C:cytoplasm"/>
    <property type="evidence" value="ECO:0007669"/>
    <property type="project" value="UniProtKB-ARBA"/>
</dbReference>
<evidence type="ECO:0000313" key="15">
    <source>
        <dbReference type="EMBL" id="TFB23255.1"/>
    </source>
</evidence>
<comment type="function">
    <text evidence="10">Catalyzes the reversible epimerization of D-ribulose 5-phosphate to D-xylulose 5-phosphate.</text>
</comment>
<dbReference type="PROSITE" id="PS01085">
    <property type="entry name" value="RIBUL_P_3_EPIMER_1"/>
    <property type="match status" value="1"/>
</dbReference>
<dbReference type="PIRSF" id="PIRSF001461">
    <property type="entry name" value="RPE"/>
    <property type="match status" value="1"/>
</dbReference>
<dbReference type="GO" id="GO:0046872">
    <property type="term" value="F:metal ion binding"/>
    <property type="evidence" value="ECO:0007669"/>
    <property type="project" value="UniProtKB-UniRule"/>
</dbReference>
<feature type="binding site" evidence="10">
    <location>
        <begin position="173"/>
        <end position="175"/>
    </location>
    <ligand>
        <name>substrate</name>
    </ligand>
</feature>
<feature type="binding site" evidence="10 13">
    <location>
        <position position="33"/>
    </location>
    <ligand>
        <name>a divalent metal cation</name>
        <dbReference type="ChEBI" id="CHEBI:60240"/>
    </ligand>
</feature>
<dbReference type="Gene3D" id="3.20.20.70">
    <property type="entry name" value="Aldolase class I"/>
    <property type="match status" value="1"/>
</dbReference>
<dbReference type="GO" id="GO:0019323">
    <property type="term" value="P:pentose catabolic process"/>
    <property type="evidence" value="ECO:0007669"/>
    <property type="project" value="UniProtKB-UniRule"/>
</dbReference>
<dbReference type="InterPro" id="IPR013785">
    <property type="entry name" value="Aldolase_TIM"/>
</dbReference>
<feature type="active site" description="Proton acceptor" evidence="10 12">
    <location>
        <position position="33"/>
    </location>
</feature>
<reference evidence="15 16" key="1">
    <citation type="submission" date="2019-03" db="EMBL/GenBank/DDBJ databases">
        <authorList>
            <person name="He R.-H."/>
        </authorList>
    </citation>
    <scope>NUCLEOTIDE SEQUENCE [LARGE SCALE GENOMIC DNA]</scope>
    <source>
        <strain evidence="16">SH 714</strain>
    </source>
</reference>
<keyword evidence="13" id="KW-0862">Zinc</keyword>